<evidence type="ECO:0000313" key="3">
    <source>
        <dbReference type="Proteomes" id="UP000576368"/>
    </source>
</evidence>
<protein>
    <submittedName>
        <fullName evidence="2">Uncharacterized protein</fullName>
    </submittedName>
</protein>
<feature type="region of interest" description="Disordered" evidence="1">
    <location>
        <begin position="1"/>
        <end position="34"/>
    </location>
</feature>
<organism evidence="2 3">
    <name type="scientific">Butyricimonas paravirosa</name>
    <dbReference type="NCBI Taxonomy" id="1472417"/>
    <lineage>
        <taxon>Bacteria</taxon>
        <taxon>Pseudomonadati</taxon>
        <taxon>Bacteroidota</taxon>
        <taxon>Bacteroidia</taxon>
        <taxon>Bacteroidales</taxon>
        <taxon>Odoribacteraceae</taxon>
        <taxon>Butyricimonas</taxon>
    </lineage>
</organism>
<accession>A0A7X5YB11</accession>
<dbReference type="Proteomes" id="UP000576368">
    <property type="component" value="Unassembled WGS sequence"/>
</dbReference>
<name>A0A7X5YB11_9BACT</name>
<dbReference type="EMBL" id="JAATLI010000004">
    <property type="protein sequence ID" value="NJC17825.1"/>
    <property type="molecule type" value="Genomic_DNA"/>
</dbReference>
<proteinExistence type="predicted"/>
<reference evidence="2 3" key="1">
    <citation type="submission" date="2020-03" db="EMBL/GenBank/DDBJ databases">
        <title>Genomic Encyclopedia of Type Strains, Phase IV (KMG-IV): sequencing the most valuable type-strain genomes for metagenomic binning, comparative biology and taxonomic classification.</title>
        <authorList>
            <person name="Goeker M."/>
        </authorList>
    </citation>
    <scope>NUCLEOTIDE SEQUENCE [LARGE SCALE GENOMIC DNA]</scope>
    <source>
        <strain evidence="2 3">DSM 105722</strain>
    </source>
</reference>
<evidence type="ECO:0000313" key="2">
    <source>
        <dbReference type="EMBL" id="NJC17825.1"/>
    </source>
</evidence>
<comment type="caution">
    <text evidence="2">The sequence shown here is derived from an EMBL/GenBank/DDBJ whole genome shotgun (WGS) entry which is preliminary data.</text>
</comment>
<gene>
    <name evidence="2" type="ORF">GGR15_001440</name>
</gene>
<evidence type="ECO:0000256" key="1">
    <source>
        <dbReference type="SAM" id="MobiDB-lite"/>
    </source>
</evidence>
<feature type="compositionally biased region" description="Polar residues" evidence="1">
    <location>
        <begin position="1"/>
        <end position="13"/>
    </location>
</feature>
<sequence length="102" mass="11211">MCGSSGRQTARQRSTSRAKKAGVSAKSSQSSRARVIPEMRATLSGEQWLSRARVAMKSRFMMTLRLCVSRCPSASLTALPIMMPIVRWAIPSSSARRRVSPI</sequence>
<dbReference type="AlphaFoldDB" id="A0A7X5YB11"/>